<keyword evidence="2" id="KW-1185">Reference proteome</keyword>
<evidence type="ECO:0000313" key="2">
    <source>
        <dbReference type="Proteomes" id="UP001589647"/>
    </source>
</evidence>
<reference evidence="1 2" key="1">
    <citation type="submission" date="2024-09" db="EMBL/GenBank/DDBJ databases">
        <authorList>
            <person name="Sun Q."/>
            <person name="Mori K."/>
        </authorList>
    </citation>
    <scope>NUCLEOTIDE SEQUENCE [LARGE SCALE GENOMIC DNA]</scope>
    <source>
        <strain evidence="1 2">CCM 3426</strain>
    </source>
</reference>
<gene>
    <name evidence="1" type="ORF">ACFFV7_52800</name>
</gene>
<organism evidence="1 2">
    <name type="scientific">Nonomuraea spiralis</name>
    <dbReference type="NCBI Taxonomy" id="46182"/>
    <lineage>
        <taxon>Bacteria</taxon>
        <taxon>Bacillati</taxon>
        <taxon>Actinomycetota</taxon>
        <taxon>Actinomycetes</taxon>
        <taxon>Streptosporangiales</taxon>
        <taxon>Streptosporangiaceae</taxon>
        <taxon>Nonomuraea</taxon>
    </lineage>
</organism>
<dbReference type="RefSeq" id="WP_189651473.1">
    <property type="nucleotide sequence ID" value="NZ_BMRC01000020.1"/>
</dbReference>
<sequence length="107" mass="11789">MVTVALIGPARLPGEPWQSSGQPWQPVERQVCEDFGLAIDAAANCFHAAKEHHHDVLAGSPFGDLESHAFTRRLVWDVEELLGLRLSSRMGTPRPWRRPCASSFAGT</sequence>
<evidence type="ECO:0000313" key="1">
    <source>
        <dbReference type="EMBL" id="MFB9209949.1"/>
    </source>
</evidence>
<dbReference type="EMBL" id="JBHMEI010000109">
    <property type="protein sequence ID" value="MFB9209949.1"/>
    <property type="molecule type" value="Genomic_DNA"/>
</dbReference>
<comment type="caution">
    <text evidence="1">The sequence shown here is derived from an EMBL/GenBank/DDBJ whole genome shotgun (WGS) entry which is preliminary data.</text>
</comment>
<dbReference type="Proteomes" id="UP001589647">
    <property type="component" value="Unassembled WGS sequence"/>
</dbReference>
<name>A0ABV5IZE1_9ACTN</name>
<proteinExistence type="predicted"/>
<protein>
    <submittedName>
        <fullName evidence="1">Uncharacterized protein</fullName>
    </submittedName>
</protein>
<accession>A0ABV5IZE1</accession>